<evidence type="ECO:0000313" key="16">
    <source>
        <dbReference type="Proteomes" id="UP000006882"/>
    </source>
</evidence>
<evidence type="ECO:0000256" key="9">
    <source>
        <dbReference type="ARBA" id="ARBA00023004"/>
    </source>
</evidence>
<dbReference type="InterPro" id="IPR002401">
    <property type="entry name" value="Cyt_P450_E_grp-I"/>
</dbReference>
<gene>
    <name evidence="15" type="ORF">PRUPE_7G071800</name>
</gene>
<keyword evidence="16" id="KW-1185">Reference proteome</keyword>
<dbReference type="InterPro" id="IPR036396">
    <property type="entry name" value="Cyt_P450_sf"/>
</dbReference>
<feature type="binding site" description="axial binding residue" evidence="12">
    <location>
        <position position="457"/>
    </location>
    <ligand>
        <name>heme</name>
        <dbReference type="ChEBI" id="CHEBI:30413"/>
    </ligand>
    <ligandPart>
        <name>Fe</name>
        <dbReference type="ChEBI" id="CHEBI:18248"/>
    </ligandPart>
</feature>
<dbReference type="PRINTS" id="PR00385">
    <property type="entry name" value="P450"/>
</dbReference>
<dbReference type="InterPro" id="IPR017972">
    <property type="entry name" value="Cyt_P450_CS"/>
</dbReference>
<dbReference type="AlphaFoldDB" id="A0A251NB28"/>
<keyword evidence="5 14" id="KW-0812">Transmembrane</keyword>
<dbReference type="InterPro" id="IPR001128">
    <property type="entry name" value="Cyt_P450"/>
</dbReference>
<dbReference type="Pfam" id="PF00067">
    <property type="entry name" value="p450"/>
    <property type="match status" value="1"/>
</dbReference>
<dbReference type="GO" id="GO:0020037">
    <property type="term" value="F:heme binding"/>
    <property type="evidence" value="ECO:0007669"/>
    <property type="project" value="InterPro"/>
</dbReference>
<evidence type="ECO:0000256" key="8">
    <source>
        <dbReference type="ARBA" id="ARBA00023002"/>
    </source>
</evidence>
<evidence type="ECO:0000256" key="10">
    <source>
        <dbReference type="ARBA" id="ARBA00023033"/>
    </source>
</evidence>
<comment type="cofactor">
    <cofactor evidence="1 12">
        <name>heme</name>
        <dbReference type="ChEBI" id="CHEBI:30413"/>
    </cofactor>
</comment>
<evidence type="ECO:0000256" key="7">
    <source>
        <dbReference type="ARBA" id="ARBA00022989"/>
    </source>
</evidence>
<dbReference type="FunFam" id="1.10.630.10:FF:000019">
    <property type="entry name" value="Cytochrome P450 family protein"/>
    <property type="match status" value="1"/>
</dbReference>
<keyword evidence="10 13" id="KW-0503">Monooxygenase</keyword>
<evidence type="ECO:0000256" key="1">
    <source>
        <dbReference type="ARBA" id="ARBA00001971"/>
    </source>
</evidence>
<comment type="similarity">
    <text evidence="3 13">Belongs to the cytochrome P450 family.</text>
</comment>
<dbReference type="PANTHER" id="PTHR24298:SF204">
    <property type="entry name" value="CYTOCHROME P450, FAMILY 712, SUBFAMILY A, POLYPEPTIDE 1"/>
    <property type="match status" value="1"/>
</dbReference>
<dbReference type="InterPro" id="IPR051103">
    <property type="entry name" value="Plant_metabolite_P450s"/>
</dbReference>
<keyword evidence="11 14" id="KW-0472">Membrane</keyword>
<evidence type="ECO:0000256" key="14">
    <source>
        <dbReference type="SAM" id="Phobius"/>
    </source>
</evidence>
<keyword evidence="7 14" id="KW-1133">Transmembrane helix</keyword>
<dbReference type="OrthoDB" id="1103324at2759"/>
<dbReference type="PRINTS" id="PR00463">
    <property type="entry name" value="EP450I"/>
</dbReference>
<protein>
    <recommendedName>
        <fullName evidence="17">3,9-dihydroxypterocarpan 6A-monooxygenase</fullName>
    </recommendedName>
</protein>
<accession>A0A251NB28</accession>
<dbReference type="SUPFAM" id="SSF48264">
    <property type="entry name" value="Cytochrome P450"/>
    <property type="match status" value="1"/>
</dbReference>
<evidence type="ECO:0000313" key="15">
    <source>
        <dbReference type="EMBL" id="ONH95454.1"/>
    </source>
</evidence>
<reference evidence="15 16" key="1">
    <citation type="journal article" date="2013" name="Nat. Genet.">
        <title>The high-quality draft genome of peach (Prunus persica) identifies unique patterns of genetic diversity, domestication and genome evolution.</title>
        <authorList>
            <consortium name="International Peach Genome Initiative"/>
            <person name="Verde I."/>
            <person name="Abbott A.G."/>
            <person name="Scalabrin S."/>
            <person name="Jung S."/>
            <person name="Shu S."/>
            <person name="Marroni F."/>
            <person name="Zhebentyayeva T."/>
            <person name="Dettori M.T."/>
            <person name="Grimwood J."/>
            <person name="Cattonaro F."/>
            <person name="Zuccolo A."/>
            <person name="Rossini L."/>
            <person name="Jenkins J."/>
            <person name="Vendramin E."/>
            <person name="Meisel L.A."/>
            <person name="Decroocq V."/>
            <person name="Sosinski B."/>
            <person name="Prochnik S."/>
            <person name="Mitros T."/>
            <person name="Policriti A."/>
            <person name="Cipriani G."/>
            <person name="Dondini L."/>
            <person name="Ficklin S."/>
            <person name="Goodstein D.M."/>
            <person name="Xuan P."/>
            <person name="Del Fabbro C."/>
            <person name="Aramini V."/>
            <person name="Copetti D."/>
            <person name="Gonzalez S."/>
            <person name="Horner D.S."/>
            <person name="Falchi R."/>
            <person name="Lucas S."/>
            <person name="Mica E."/>
            <person name="Maldonado J."/>
            <person name="Lazzari B."/>
            <person name="Bielenberg D."/>
            <person name="Pirona R."/>
            <person name="Miculan M."/>
            <person name="Barakat A."/>
            <person name="Testolin R."/>
            <person name="Stella A."/>
            <person name="Tartarini S."/>
            <person name="Tonutti P."/>
            <person name="Arus P."/>
            <person name="Orellana A."/>
            <person name="Wells C."/>
            <person name="Main D."/>
            <person name="Vizzotto G."/>
            <person name="Silva H."/>
            <person name="Salamini F."/>
            <person name="Schmutz J."/>
            <person name="Morgante M."/>
            <person name="Rokhsar D.S."/>
        </authorList>
    </citation>
    <scope>NUCLEOTIDE SEQUENCE [LARGE SCALE GENOMIC DNA]</scope>
    <source>
        <strain evidence="16">cv. Nemared</strain>
    </source>
</reference>
<dbReference type="GO" id="GO:0016709">
    <property type="term" value="F:oxidoreductase activity, acting on paired donors, with incorporation or reduction of molecular oxygen, NAD(P)H as one donor, and incorporation of one atom of oxygen"/>
    <property type="evidence" value="ECO:0000318"/>
    <property type="project" value="GO_Central"/>
</dbReference>
<feature type="transmembrane region" description="Helical" evidence="14">
    <location>
        <begin position="12"/>
        <end position="30"/>
    </location>
</feature>
<dbReference type="CDD" id="cd20655">
    <property type="entry name" value="CYP93"/>
    <property type="match status" value="1"/>
</dbReference>
<keyword evidence="6 12" id="KW-0479">Metal-binding</keyword>
<dbReference type="STRING" id="3760.A0A251NB28"/>
<evidence type="ECO:0000256" key="5">
    <source>
        <dbReference type="ARBA" id="ARBA00022692"/>
    </source>
</evidence>
<evidence type="ECO:0000256" key="13">
    <source>
        <dbReference type="RuleBase" id="RU000461"/>
    </source>
</evidence>
<name>A0A251NB28_PRUPE</name>
<evidence type="ECO:0000256" key="2">
    <source>
        <dbReference type="ARBA" id="ARBA00004167"/>
    </source>
</evidence>
<proteinExistence type="inferred from homology"/>
<evidence type="ECO:0000256" key="11">
    <source>
        <dbReference type="ARBA" id="ARBA00023136"/>
    </source>
</evidence>
<keyword evidence="8 13" id="KW-0560">Oxidoreductase</keyword>
<sequence>MATYIPIDMPYYYLPFFICFIFAFLVHFFIKSYIKPKPSSQDPPSPPALPIIGHLHLIGSVLPKSFQTLARRYGIPLMQLRLGAATCIVVSSAEVAREIFKTHDIIFSSRPEFGSSEHFIYRGSRFLLAPYGEYWRFMKKLCMNKLLAAPQLNLSVDIRAEEVANLVEKVTKRAREGQPCNLSSELTTLTNNTICRMVMSTRCSGSDNEAEEIKKLIDECMKLGAKLSVGDVLGPLKIFDFSGTAKKLGSVLQRFDGLVERIMKEHEGRSEVGEQGRDLMDILLEIYRDPTSEVKLSRNDIKSFLLDIFMAGTDTSSAAMQWAMGELLSHPQAYKKLREEIDIVVGVKRLVRESDIPNLPYLRAVIKEILRLHPSGPFIIRECGEDCKVYGSIVKAKARILINAYAIMRDPDLWTDPDEFIPERFLDSSEEKIGEHQMELKGQNFRYIPFGSGRRGCPGASLAMLVMHSTIAALVQCFDWKVKDGEKIDLELGSGFAAEMAKSLVLYPIARLNPY</sequence>
<evidence type="ECO:0008006" key="17">
    <source>
        <dbReference type="Google" id="ProtNLM"/>
    </source>
</evidence>
<dbReference type="PANTHER" id="PTHR24298">
    <property type="entry name" value="FLAVONOID 3'-MONOOXYGENASE-RELATED"/>
    <property type="match status" value="1"/>
</dbReference>
<evidence type="ECO:0000256" key="3">
    <source>
        <dbReference type="ARBA" id="ARBA00010617"/>
    </source>
</evidence>
<dbReference type="EMBL" id="CM007657">
    <property type="protein sequence ID" value="ONH95454.1"/>
    <property type="molecule type" value="Genomic_DNA"/>
</dbReference>
<comment type="subcellular location">
    <subcellularLocation>
        <location evidence="2">Membrane</location>
        <topology evidence="2">Single-pass membrane protein</topology>
    </subcellularLocation>
</comment>
<dbReference type="SMR" id="A0A251NB28"/>
<organism evidence="15 16">
    <name type="scientific">Prunus persica</name>
    <name type="common">Peach</name>
    <name type="synonym">Amygdalus persica</name>
    <dbReference type="NCBI Taxonomy" id="3760"/>
    <lineage>
        <taxon>Eukaryota</taxon>
        <taxon>Viridiplantae</taxon>
        <taxon>Streptophyta</taxon>
        <taxon>Embryophyta</taxon>
        <taxon>Tracheophyta</taxon>
        <taxon>Spermatophyta</taxon>
        <taxon>Magnoliopsida</taxon>
        <taxon>eudicotyledons</taxon>
        <taxon>Gunneridae</taxon>
        <taxon>Pentapetalae</taxon>
        <taxon>rosids</taxon>
        <taxon>fabids</taxon>
        <taxon>Rosales</taxon>
        <taxon>Rosaceae</taxon>
        <taxon>Amygdaloideae</taxon>
        <taxon>Amygdaleae</taxon>
        <taxon>Prunus</taxon>
    </lineage>
</organism>
<evidence type="ECO:0000256" key="4">
    <source>
        <dbReference type="ARBA" id="ARBA00022617"/>
    </source>
</evidence>
<evidence type="ECO:0000256" key="6">
    <source>
        <dbReference type="ARBA" id="ARBA00022723"/>
    </source>
</evidence>
<dbReference type="Proteomes" id="UP000006882">
    <property type="component" value="Chromosome G7"/>
</dbReference>
<dbReference type="Gene3D" id="1.10.630.10">
    <property type="entry name" value="Cytochrome P450"/>
    <property type="match status" value="1"/>
</dbReference>
<dbReference type="GO" id="GO:0016020">
    <property type="term" value="C:membrane"/>
    <property type="evidence" value="ECO:0000318"/>
    <property type="project" value="GO_Central"/>
</dbReference>
<keyword evidence="4 12" id="KW-0349">Heme</keyword>
<evidence type="ECO:0000256" key="12">
    <source>
        <dbReference type="PIRSR" id="PIRSR602401-1"/>
    </source>
</evidence>
<dbReference type="Gramene" id="ONH95454">
    <property type="protein sequence ID" value="ONH95454"/>
    <property type="gene ID" value="PRUPE_7G071800"/>
</dbReference>
<keyword evidence="9 12" id="KW-0408">Iron</keyword>
<dbReference type="eggNOG" id="KOG0156">
    <property type="taxonomic scope" value="Eukaryota"/>
</dbReference>
<dbReference type="PROSITE" id="PS00086">
    <property type="entry name" value="CYTOCHROME_P450"/>
    <property type="match status" value="1"/>
</dbReference>
<dbReference type="GO" id="GO:0005506">
    <property type="term" value="F:iron ion binding"/>
    <property type="evidence" value="ECO:0007669"/>
    <property type="project" value="InterPro"/>
</dbReference>